<dbReference type="OrthoDB" id="9816120at2"/>
<gene>
    <name evidence="3" type="ORF">DZF91_34265</name>
</gene>
<evidence type="ECO:0000256" key="1">
    <source>
        <dbReference type="ARBA" id="ARBA00022729"/>
    </source>
</evidence>
<dbReference type="Pfam" id="PF13517">
    <property type="entry name" value="FG-GAP_3"/>
    <property type="match status" value="1"/>
</dbReference>
<evidence type="ECO:0000259" key="2">
    <source>
        <dbReference type="Pfam" id="PF07593"/>
    </source>
</evidence>
<name>A0A372JAZ8_9ACTN</name>
<dbReference type="Pfam" id="PF07593">
    <property type="entry name" value="UnbV_ASPIC"/>
    <property type="match status" value="1"/>
</dbReference>
<reference evidence="3 4" key="1">
    <citation type="submission" date="2018-08" db="EMBL/GenBank/DDBJ databases">
        <title>Actinomadura jelena sp. nov., a novel Actinomycete isolated from soil in Chad.</title>
        <authorList>
            <person name="Shi L."/>
        </authorList>
    </citation>
    <scope>NUCLEOTIDE SEQUENCE [LARGE SCALE GENOMIC DNA]</scope>
    <source>
        <strain evidence="3 4">NEAU-G17</strain>
    </source>
</reference>
<evidence type="ECO:0000313" key="4">
    <source>
        <dbReference type="Proteomes" id="UP000261811"/>
    </source>
</evidence>
<organism evidence="3 4">
    <name type="scientific">Actinomadura logoneensis</name>
    <dbReference type="NCBI Taxonomy" id="2293572"/>
    <lineage>
        <taxon>Bacteria</taxon>
        <taxon>Bacillati</taxon>
        <taxon>Actinomycetota</taxon>
        <taxon>Actinomycetes</taxon>
        <taxon>Streptosporangiales</taxon>
        <taxon>Thermomonosporaceae</taxon>
        <taxon>Actinomadura</taxon>
    </lineage>
</organism>
<dbReference type="PANTHER" id="PTHR16026">
    <property type="entry name" value="CARTILAGE ACIDIC PROTEIN 1"/>
    <property type="match status" value="1"/>
</dbReference>
<proteinExistence type="predicted"/>
<protein>
    <submittedName>
        <fullName evidence="3">CRTAC1 family protein</fullName>
    </submittedName>
</protein>
<dbReference type="PANTHER" id="PTHR16026:SF0">
    <property type="entry name" value="CARTILAGE ACIDIC PROTEIN 1"/>
    <property type="match status" value="1"/>
</dbReference>
<dbReference type="EMBL" id="QURH01001000">
    <property type="protein sequence ID" value="RFU37167.1"/>
    <property type="molecule type" value="Genomic_DNA"/>
</dbReference>
<dbReference type="InterPro" id="IPR013517">
    <property type="entry name" value="FG-GAP"/>
</dbReference>
<keyword evidence="1" id="KW-0732">Signal</keyword>
<dbReference type="InterPro" id="IPR011519">
    <property type="entry name" value="UnbV_ASPIC"/>
</dbReference>
<comment type="caution">
    <text evidence="3">The sequence shown here is derived from an EMBL/GenBank/DDBJ whole genome shotgun (WGS) entry which is preliminary data.</text>
</comment>
<dbReference type="InterPro" id="IPR027039">
    <property type="entry name" value="Crtac1"/>
</dbReference>
<feature type="domain" description="ASPIC/UnbV" evidence="2">
    <location>
        <begin position="580"/>
        <end position="639"/>
    </location>
</feature>
<sequence length="662" mass="71202">MSFSNARMRGLVPGAVVLAAVLVLYFAARLPTASGAERERIASRYSFAEQPIAMPAGYRPDRTVRDVNPAYRHIRSWISSVGAAVAMTDLWGRGRADALCLVDPRSDQVVVTYAPTAPAADRFAPFTLSGAPLPMDASMAPMGCAPGDFNQDGRTDLMVYYWGRTPILFLAKASATAPGPSAYAPAELVPNQSPDGRYHGPRWNTDAVNVADYDGTGRPHILVSNYFPDSDVLNPHAQNNVTMNSSMSNAKNGGGSHVLRWYGATAGDRPAVQYVEEKGAIPPKAATGWTLAASSADLTGDGRPELYLANDFGKDHLLYNTSTPGRIGFTEAKGKRGPTTPKSFVMGKSSFKGMGVDFGDLDNKGRFDMVVSNITSAWGLEESNFAWINTAKNPADAARRMADGDAPFAQKAEQYGLAWTGWGWDVKTGDFRNDGNLEILQAEGFVKGDISRWPWLQEMAMTNDQVYTNPAMWPHVRPGDDVAGDQPMAFYTRRTAKPSGKFVNVTSQLGLDARIPTRGIAIGDTRGGGTLDFAVARQWGPPAFFVNNSPGRGNYLELNLVRPVAGAKPGRNLTGYGTPAYGAQAEIRTADGRTQVSRLDGGGGHSGKRSLQVHFGLGADSRPVSVRLQWCAGGRMQEQTLTLTPGTHTLSLDRTAEEVATR</sequence>
<dbReference type="AlphaFoldDB" id="A0A372JAZ8"/>
<dbReference type="SUPFAM" id="SSF69318">
    <property type="entry name" value="Integrin alpha N-terminal domain"/>
    <property type="match status" value="1"/>
</dbReference>
<dbReference type="Gene3D" id="2.130.10.130">
    <property type="entry name" value="Integrin alpha, N-terminal"/>
    <property type="match status" value="1"/>
</dbReference>
<evidence type="ECO:0000313" key="3">
    <source>
        <dbReference type="EMBL" id="RFU37167.1"/>
    </source>
</evidence>
<dbReference type="Proteomes" id="UP000261811">
    <property type="component" value="Unassembled WGS sequence"/>
</dbReference>
<dbReference type="InterPro" id="IPR028994">
    <property type="entry name" value="Integrin_alpha_N"/>
</dbReference>
<keyword evidence="4" id="KW-1185">Reference proteome</keyword>
<accession>A0A372JAZ8</accession>